<dbReference type="InterPro" id="IPR012337">
    <property type="entry name" value="RNaseH-like_sf"/>
</dbReference>
<dbReference type="SUPFAM" id="SSF53098">
    <property type="entry name" value="Ribonuclease H-like"/>
    <property type="match status" value="1"/>
</dbReference>
<proteinExistence type="predicted"/>
<accession>A0A644UFF5</accession>
<dbReference type="GO" id="GO:0003676">
    <property type="term" value="F:nucleic acid binding"/>
    <property type="evidence" value="ECO:0007669"/>
    <property type="project" value="InterPro"/>
</dbReference>
<evidence type="ECO:0000259" key="1">
    <source>
        <dbReference type="Pfam" id="PF13482"/>
    </source>
</evidence>
<dbReference type="InterPro" id="IPR036397">
    <property type="entry name" value="RNaseH_sf"/>
</dbReference>
<feature type="domain" description="YprB ribonuclease H-like" evidence="1">
    <location>
        <begin position="143"/>
        <end position="305"/>
    </location>
</feature>
<dbReference type="EMBL" id="VSSQ01000109">
    <property type="protein sequence ID" value="MPL77708.1"/>
    <property type="molecule type" value="Genomic_DNA"/>
</dbReference>
<name>A0A644UFF5_9ZZZZ</name>
<protein>
    <recommendedName>
        <fullName evidence="1">YprB ribonuclease H-like domain-containing protein</fullName>
    </recommendedName>
</protein>
<dbReference type="Gene3D" id="3.30.420.10">
    <property type="entry name" value="Ribonuclease H-like superfamily/Ribonuclease H"/>
    <property type="match status" value="1"/>
</dbReference>
<gene>
    <name evidence="2" type="ORF">SDC9_23565</name>
</gene>
<dbReference type="Pfam" id="PF13482">
    <property type="entry name" value="RNase_H_2"/>
    <property type="match status" value="1"/>
</dbReference>
<dbReference type="AlphaFoldDB" id="A0A644UFF5"/>
<dbReference type="InterPro" id="IPR038720">
    <property type="entry name" value="YprB_RNase_H-like_dom"/>
</dbReference>
<evidence type="ECO:0000313" key="2">
    <source>
        <dbReference type="EMBL" id="MPL77708.1"/>
    </source>
</evidence>
<comment type="caution">
    <text evidence="2">The sequence shown here is derived from an EMBL/GenBank/DDBJ whole genome shotgun (WGS) entry which is preliminary data.</text>
</comment>
<sequence length="314" mass="35371">MQVLSKTFTPGILLKTETRKRCAGDLPGTVEMDTPDGVCLAKETTWPCPEYRISEETIRDRCMQELTLVPGIGPLRAAGFRKKGCRNLTDLVHTVWCGSAYEIADVIQNGSPSEIFGIFQDAHRGNDPLLLGFSHALAGEELLYFDIETLGMFQSPIILFGCGFRKGTELTVVQYLLRDIEDEPAALNLTARLFKKHAHVVTYNGKGFDVPYLNNRLSYYGEKTVHPDLHFDLLYPTRRLYRNALDDCCLGTVEKYILKKPRADDLPGYLVPAYYQQYLQKRDVSNLTPIIEHNGLDVANLALLLRTECEAVYG</sequence>
<dbReference type="PANTHER" id="PTHR38462:SF1">
    <property type="entry name" value="YPRB RIBONUCLEASE H-LIKE DOMAIN-CONTAINING PROTEIN"/>
    <property type="match status" value="1"/>
</dbReference>
<reference evidence="2" key="1">
    <citation type="submission" date="2019-08" db="EMBL/GenBank/DDBJ databases">
        <authorList>
            <person name="Kucharzyk K."/>
            <person name="Murdoch R.W."/>
            <person name="Higgins S."/>
            <person name="Loffler F."/>
        </authorList>
    </citation>
    <scope>NUCLEOTIDE SEQUENCE</scope>
</reference>
<organism evidence="2">
    <name type="scientific">bioreactor metagenome</name>
    <dbReference type="NCBI Taxonomy" id="1076179"/>
    <lineage>
        <taxon>unclassified sequences</taxon>
        <taxon>metagenomes</taxon>
        <taxon>ecological metagenomes</taxon>
    </lineage>
</organism>
<dbReference type="PANTHER" id="PTHR38462">
    <property type="entry name" value="EXONUCLEASE-LIKE PROTEIN"/>
    <property type="match status" value="1"/>
</dbReference>